<evidence type="ECO:0000256" key="4">
    <source>
        <dbReference type="ARBA" id="ARBA00023163"/>
    </source>
</evidence>
<dbReference type="Pfam" id="PF03466">
    <property type="entry name" value="LysR_substrate"/>
    <property type="match status" value="1"/>
</dbReference>
<keyword evidence="4" id="KW-0804">Transcription</keyword>
<keyword evidence="7" id="KW-1185">Reference proteome</keyword>
<dbReference type="Proteomes" id="UP001515683">
    <property type="component" value="Unassembled WGS sequence"/>
</dbReference>
<evidence type="ECO:0000256" key="3">
    <source>
        <dbReference type="ARBA" id="ARBA00023125"/>
    </source>
</evidence>
<dbReference type="InterPro" id="IPR005119">
    <property type="entry name" value="LysR_subst-bd"/>
</dbReference>
<gene>
    <name evidence="6" type="ORF">F3J40_02335</name>
</gene>
<dbReference type="SUPFAM" id="SSF53850">
    <property type="entry name" value="Periplasmic binding protein-like II"/>
    <property type="match status" value="1"/>
</dbReference>
<dbReference type="InterPro" id="IPR036390">
    <property type="entry name" value="WH_DNA-bd_sf"/>
</dbReference>
<proteinExistence type="inferred from homology"/>
<dbReference type="EMBL" id="VWXF01000001">
    <property type="protein sequence ID" value="NIF20455.1"/>
    <property type="molecule type" value="Genomic_DNA"/>
</dbReference>
<evidence type="ECO:0000259" key="5">
    <source>
        <dbReference type="PROSITE" id="PS50931"/>
    </source>
</evidence>
<dbReference type="Gene3D" id="1.10.10.10">
    <property type="entry name" value="Winged helix-like DNA-binding domain superfamily/Winged helix DNA-binding domain"/>
    <property type="match status" value="1"/>
</dbReference>
<evidence type="ECO:0000313" key="7">
    <source>
        <dbReference type="Proteomes" id="UP001515683"/>
    </source>
</evidence>
<dbReference type="RefSeq" id="WP_167012433.1">
    <property type="nucleotide sequence ID" value="NZ_VWXF01000001.1"/>
</dbReference>
<dbReference type="PRINTS" id="PR00039">
    <property type="entry name" value="HTHLYSR"/>
</dbReference>
<name>A0ABX0RB34_9GAMM</name>
<dbReference type="PANTHER" id="PTHR30537">
    <property type="entry name" value="HTH-TYPE TRANSCRIPTIONAL REGULATOR"/>
    <property type="match status" value="1"/>
</dbReference>
<comment type="caution">
    <text evidence="6">The sequence shown here is derived from an EMBL/GenBank/DDBJ whole genome shotgun (WGS) entry which is preliminary data.</text>
</comment>
<evidence type="ECO:0000313" key="6">
    <source>
        <dbReference type="EMBL" id="NIF20455.1"/>
    </source>
</evidence>
<dbReference type="PROSITE" id="PS50931">
    <property type="entry name" value="HTH_LYSR"/>
    <property type="match status" value="1"/>
</dbReference>
<keyword evidence="2" id="KW-0805">Transcription regulation</keyword>
<dbReference type="PANTHER" id="PTHR30537:SF79">
    <property type="entry name" value="TRANSCRIPTIONAL REGULATOR-RELATED"/>
    <property type="match status" value="1"/>
</dbReference>
<protein>
    <submittedName>
        <fullName evidence="6">LysR family transcriptional regulator</fullName>
    </submittedName>
</protein>
<evidence type="ECO:0000256" key="1">
    <source>
        <dbReference type="ARBA" id="ARBA00009437"/>
    </source>
</evidence>
<sequence>MADYPPVAALRSFEAVARLGSVTQAAQELHVSHSAVSQHLKSLELQVGVKLFNRHGRGLLINEEGRLYALHVRDALQRIAEATRLVQARPRVAEVTLALVPSFGSHWLIPRLPRFRARCPHITLRLIAGLTLNDLPQQGIDVAIRMGKGDWEGVQSQLLFRDEYVVVAAPHFNGGVLPHTPQAIVDSALIFSMESWQAWCDKAGIAAPPARSGLCINDSNLLLEAVRLGQGIALERRSVVQAAIQRGELVQLSPVSVAYPWPYWLVTTPDRDSDARRELIGWLQEEAASYLQLTEPWQAGSRADA</sequence>
<dbReference type="CDD" id="cd08432">
    <property type="entry name" value="PBP2_GcdR_TrpI_HvrB_AmpR_like"/>
    <property type="match status" value="1"/>
</dbReference>
<dbReference type="InterPro" id="IPR058163">
    <property type="entry name" value="LysR-type_TF_proteobact-type"/>
</dbReference>
<dbReference type="SUPFAM" id="SSF46785">
    <property type="entry name" value="Winged helix' DNA-binding domain"/>
    <property type="match status" value="1"/>
</dbReference>
<comment type="similarity">
    <text evidence="1">Belongs to the LysR transcriptional regulatory family.</text>
</comment>
<organism evidence="6 7">
    <name type="scientific">Candidatus Pantoea multigeneris</name>
    <dbReference type="NCBI Taxonomy" id="2608357"/>
    <lineage>
        <taxon>Bacteria</taxon>
        <taxon>Pseudomonadati</taxon>
        <taxon>Pseudomonadota</taxon>
        <taxon>Gammaproteobacteria</taxon>
        <taxon>Enterobacterales</taxon>
        <taxon>Erwiniaceae</taxon>
        <taxon>Pantoea</taxon>
    </lineage>
</organism>
<dbReference type="InterPro" id="IPR036388">
    <property type="entry name" value="WH-like_DNA-bd_sf"/>
</dbReference>
<accession>A0ABX0RB34</accession>
<dbReference type="Gene3D" id="3.40.190.10">
    <property type="entry name" value="Periplasmic binding protein-like II"/>
    <property type="match status" value="2"/>
</dbReference>
<feature type="domain" description="HTH lysR-type" evidence="5">
    <location>
        <begin position="5"/>
        <end position="62"/>
    </location>
</feature>
<keyword evidence="3" id="KW-0238">DNA-binding</keyword>
<evidence type="ECO:0000256" key="2">
    <source>
        <dbReference type="ARBA" id="ARBA00023015"/>
    </source>
</evidence>
<dbReference type="Pfam" id="PF00126">
    <property type="entry name" value="HTH_1"/>
    <property type="match status" value="1"/>
</dbReference>
<dbReference type="InterPro" id="IPR000847">
    <property type="entry name" value="LysR_HTH_N"/>
</dbReference>
<reference evidence="6 7" key="1">
    <citation type="journal article" date="2019" name="bioRxiv">
        <title>Bacteria contribute to plant secondary compound degradation in a generalist herbivore system.</title>
        <authorList>
            <person name="Francoeur C.B."/>
            <person name="Khadempour L."/>
            <person name="Moreira-Soto R.D."/>
            <person name="Gotting K."/>
            <person name="Book A.J."/>
            <person name="Pinto-Tomas A.A."/>
            <person name="Keefover-Ring K."/>
            <person name="Currie C.R."/>
        </authorList>
    </citation>
    <scope>NUCLEOTIDE SEQUENCE [LARGE SCALE GENOMIC DNA]</scope>
    <source>
        <strain evidence="6">Acro-835</strain>
    </source>
</reference>